<dbReference type="RefSeq" id="WP_147927333.1">
    <property type="nucleotide sequence ID" value="NZ_VKAC01000009.1"/>
</dbReference>
<proteinExistence type="predicted"/>
<organism evidence="1 2">
    <name type="scientific">Quadrisphaera setariae</name>
    <dbReference type="NCBI Taxonomy" id="2593304"/>
    <lineage>
        <taxon>Bacteria</taxon>
        <taxon>Bacillati</taxon>
        <taxon>Actinomycetota</taxon>
        <taxon>Actinomycetes</taxon>
        <taxon>Kineosporiales</taxon>
        <taxon>Kineosporiaceae</taxon>
        <taxon>Quadrisphaera</taxon>
    </lineage>
</organism>
<dbReference type="EMBL" id="VKAC01000009">
    <property type="protein sequence ID" value="TXR55327.1"/>
    <property type="molecule type" value="Genomic_DNA"/>
</dbReference>
<dbReference type="Proteomes" id="UP000321234">
    <property type="component" value="Unassembled WGS sequence"/>
</dbReference>
<protein>
    <submittedName>
        <fullName evidence="1">Pentapeptide repeat-containing protein</fullName>
    </submittedName>
</protein>
<dbReference type="Gene3D" id="2.160.20.80">
    <property type="entry name" value="E3 ubiquitin-protein ligase SopA"/>
    <property type="match status" value="1"/>
</dbReference>
<dbReference type="PANTHER" id="PTHR14136:SF37">
    <property type="entry name" value="PENTAPEPTIDE REPEAT-CONTAINING PROTEIN"/>
    <property type="match status" value="1"/>
</dbReference>
<reference evidence="1 2" key="1">
    <citation type="submission" date="2019-07" db="EMBL/GenBank/DDBJ databases">
        <title>Quadrisphaera sp. strain DD2A genome sequencing and assembly.</title>
        <authorList>
            <person name="Kim I."/>
        </authorList>
    </citation>
    <scope>NUCLEOTIDE SEQUENCE [LARGE SCALE GENOMIC DNA]</scope>
    <source>
        <strain evidence="1 2">DD2A</strain>
    </source>
</reference>
<dbReference type="InterPro" id="IPR001646">
    <property type="entry name" value="5peptide_repeat"/>
</dbReference>
<dbReference type="SUPFAM" id="SSF141571">
    <property type="entry name" value="Pentapeptide repeat-like"/>
    <property type="match status" value="1"/>
</dbReference>
<dbReference type="PANTHER" id="PTHR14136">
    <property type="entry name" value="BTB_POZ DOMAIN-CONTAINING PROTEIN KCTD9"/>
    <property type="match status" value="1"/>
</dbReference>
<evidence type="ECO:0000313" key="2">
    <source>
        <dbReference type="Proteomes" id="UP000321234"/>
    </source>
</evidence>
<dbReference type="Pfam" id="PF00805">
    <property type="entry name" value="Pentapeptide"/>
    <property type="match status" value="1"/>
</dbReference>
<sequence>MPERVVRSREHLRADCTRCAALCCVLPAFSASADFAVDKPAGTPCPNLRADARCGIHDRLVPSGFPGCVAFDCFGAGQRAVQVVFGQRPGGPPAPAELLSEAPDLPGVLAALRGLHEVLWHLEEAESLLRPGVLRDQVADLRVRVEGLAGAGRSELSAVDVGEQRRAAGPVLEHASRALRAEVPGRTARHRGADLSGLRWRGARLRGADLRGALLLGADLRGADLRRADLLGADLRGADVRGADLTGALFLTRTQLDAARGDATTRLGGHLTAHWAHRVPRGDAAGHKG</sequence>
<keyword evidence="2" id="KW-1185">Reference proteome</keyword>
<evidence type="ECO:0000313" key="1">
    <source>
        <dbReference type="EMBL" id="TXR55327.1"/>
    </source>
</evidence>
<dbReference type="OrthoDB" id="154708at2"/>
<accession>A0A5C8ZC10</accession>
<dbReference type="InterPro" id="IPR051082">
    <property type="entry name" value="Pentapeptide-BTB/POZ_domain"/>
</dbReference>
<name>A0A5C8ZC10_9ACTN</name>
<dbReference type="AlphaFoldDB" id="A0A5C8ZC10"/>
<comment type="caution">
    <text evidence="1">The sequence shown here is derived from an EMBL/GenBank/DDBJ whole genome shotgun (WGS) entry which is preliminary data.</text>
</comment>
<gene>
    <name evidence="1" type="ORF">FMM08_15805</name>
</gene>